<reference evidence="1 2" key="1">
    <citation type="submission" date="2015-10" db="EMBL/GenBank/DDBJ databases">
        <title>Large-scale maps of variable infection efficiencies in aquatic Bacteriodetes phage-host model systems.</title>
        <authorList>
            <person name="Holmfeldt K."/>
            <person name="Solonenko N."/>
            <person name="Howard-Varona C."/>
            <person name="Moreno M."/>
            <person name="Malmstrom R.R."/>
            <person name="Blow M.J."/>
            <person name="Sullivan M.B."/>
        </authorList>
    </citation>
    <scope>NUCLEOTIDE SEQUENCE [LARGE SCALE GENOMIC DNA]</scope>
</reference>
<protein>
    <submittedName>
        <fullName evidence="1">Uncharacterized protein</fullName>
    </submittedName>
</protein>
<organism evidence="1 2">
    <name type="scientific">Cellulophaga phage phi4:1_13</name>
    <dbReference type="NCBI Taxonomy" id="1747284"/>
    <lineage>
        <taxon>Viruses</taxon>
        <taxon>Duplodnaviria</taxon>
        <taxon>Heunggongvirae</taxon>
        <taxon>Uroviricota</taxon>
        <taxon>Caudoviricetes</taxon>
        <taxon>Lightbulbvirus</taxon>
        <taxon>Lightbulbvirus Cba41</taxon>
    </lineage>
</organism>
<sequence>MKIETYLPIFPGFYGTDFDCNEEDQICEEENLEYSEINWNYKDYRERVAIASCQIIEEYLKHDGFNFEFKFQEVVSPREYNFVNDSINVEVILLKTEFNILIGYLKSNLSDFKEFLEEHYTSRSGFCSFYETAPEIWINEYLKPSSDKYEHCFGAVLGFYLINEGFTEDELLSQVSHETGTIDWEVKEELIEME</sequence>
<gene>
    <name evidence="1" type="ORF">Phi4113_141</name>
</gene>
<evidence type="ECO:0000313" key="2">
    <source>
        <dbReference type="Proteomes" id="UP000229115"/>
    </source>
</evidence>
<name>A0A0S2MW55_9CAUD</name>
<evidence type="ECO:0000313" key="1">
    <source>
        <dbReference type="EMBL" id="ALO80150.1"/>
    </source>
</evidence>
<dbReference type="Proteomes" id="UP000229115">
    <property type="component" value="Segment"/>
</dbReference>
<accession>A0A0S2MW55</accession>
<proteinExistence type="predicted"/>
<dbReference type="EMBL" id="KT962245">
    <property type="protein sequence ID" value="ALO80150.1"/>
    <property type="molecule type" value="Genomic_RNA"/>
</dbReference>